<comment type="caution">
    <text evidence="3">The sequence shown here is derived from an EMBL/GenBank/DDBJ whole genome shotgun (WGS) entry which is preliminary data.</text>
</comment>
<accession>A0A9P1M9W1</accession>
<reference evidence="3" key="1">
    <citation type="submission" date="2022-11" db="EMBL/GenBank/DDBJ databases">
        <authorList>
            <person name="Scott C."/>
            <person name="Bruce N."/>
        </authorList>
    </citation>
    <scope>NUCLEOTIDE SEQUENCE</scope>
</reference>
<dbReference type="OrthoDB" id="10265871at2759"/>
<dbReference type="Pfam" id="PF07287">
    <property type="entry name" value="AtuA"/>
    <property type="match status" value="1"/>
</dbReference>
<feature type="domain" description="Acyclic terpene utilisation N-terminal" evidence="1">
    <location>
        <begin position="8"/>
        <end position="434"/>
    </location>
</feature>
<dbReference type="PANTHER" id="PTHR47585">
    <property type="match status" value="1"/>
</dbReference>
<evidence type="ECO:0000259" key="2">
    <source>
        <dbReference type="Pfam" id="PF23544"/>
    </source>
</evidence>
<gene>
    <name evidence="3" type="ORF">PPNO1_LOCUS2827</name>
</gene>
<evidence type="ECO:0000313" key="4">
    <source>
        <dbReference type="Proteomes" id="UP000838763"/>
    </source>
</evidence>
<feature type="domain" description="AtuA-like ferredoxin-fold" evidence="2">
    <location>
        <begin position="470"/>
        <end position="566"/>
    </location>
</feature>
<protein>
    <recommendedName>
        <fullName evidence="5">DUF1446 domain-containing protein</fullName>
    </recommendedName>
</protein>
<keyword evidence="4" id="KW-1185">Reference proteome</keyword>
<dbReference type="InterPro" id="IPR056362">
    <property type="entry name" value="AtuA-like_ferredoxin_dom"/>
</dbReference>
<dbReference type="Proteomes" id="UP000838763">
    <property type="component" value="Unassembled WGS sequence"/>
</dbReference>
<evidence type="ECO:0008006" key="5">
    <source>
        <dbReference type="Google" id="ProtNLM"/>
    </source>
</evidence>
<dbReference type="PANTHER" id="PTHR47585:SF1">
    <property type="entry name" value="DUF1446 DOMAIN-CONTAINING PROTEIN"/>
    <property type="match status" value="1"/>
</dbReference>
<evidence type="ECO:0000259" key="1">
    <source>
        <dbReference type="Pfam" id="PF07287"/>
    </source>
</evidence>
<evidence type="ECO:0000313" key="3">
    <source>
        <dbReference type="EMBL" id="CAI4213075.1"/>
    </source>
</evidence>
<dbReference type="AlphaFoldDB" id="A0A9P1M9W1"/>
<dbReference type="EMBL" id="CALLCH030000007">
    <property type="protein sequence ID" value="CAI4213075.1"/>
    <property type="molecule type" value="Genomic_DNA"/>
</dbReference>
<organism evidence="3 4">
    <name type="scientific">Parascedosporium putredinis</name>
    <dbReference type="NCBI Taxonomy" id="1442378"/>
    <lineage>
        <taxon>Eukaryota</taxon>
        <taxon>Fungi</taxon>
        <taxon>Dikarya</taxon>
        <taxon>Ascomycota</taxon>
        <taxon>Pezizomycotina</taxon>
        <taxon>Sordariomycetes</taxon>
        <taxon>Hypocreomycetidae</taxon>
        <taxon>Microascales</taxon>
        <taxon>Microascaceae</taxon>
        <taxon>Parascedosporium</taxon>
    </lineage>
</organism>
<dbReference type="InterPro" id="IPR010839">
    <property type="entry name" value="AtuA_N"/>
</dbReference>
<sequence length="578" mass="64005">MAERKRAVRIANCSGAASDPGMHMYNQARFGQVDGITGDYLAEMNLANFAVDRETHGHPGWAPTALDGLQQTIEIANEKRIKIVINGGAQNPKGLAEKTHELVREKGLNLTVAYVDGDDQMANVHRILRDIRSGALPHLDNGNDEVQLAGETLSFLDEPDKMPVVSSNAYLGYRAIKRGLDEGADIVICGRVADASPVIGLAAWWHAWSEDDLDQLAGSLVAGHLIECSTYVTGANFAGAYRYPPETFINLGLPIVEIEADGSCVVTKHPELPGFVTADTVKCQLLYELQGDIYLNSDVKADIARVRVSDEGEDRVRVTGVRGHPPPPTTKLATFYKGGFQCEMLINATGYATAHKWDIQETQMRAKLAEWGVLDQLDELDFQRVGVPMENPDCQLASTTYLRIFAQAKDAATLGKVPQAWMYHGMAHFAAYRRRPAQADGTPRAQEQLRNRGPRPARLLRSDLFTTPGDIALARSGDKGANVNIGLYVQTDEQWAWFRAFMTRDRIKSLMGRDWLDWYFVERVEMPEMRAVHFVIYGHLGRGVSSSKLLDGLGKGFAEFIRAVHVPIPTKFLLTSKW</sequence>
<proteinExistence type="predicted"/>
<dbReference type="Pfam" id="PF23544">
    <property type="entry name" value="AtuA_ferredoxin"/>
    <property type="match status" value="1"/>
</dbReference>
<name>A0A9P1M9W1_9PEZI</name>